<organism evidence="2 3">
    <name type="scientific">Kingdonia uniflora</name>
    <dbReference type="NCBI Taxonomy" id="39325"/>
    <lineage>
        <taxon>Eukaryota</taxon>
        <taxon>Viridiplantae</taxon>
        <taxon>Streptophyta</taxon>
        <taxon>Embryophyta</taxon>
        <taxon>Tracheophyta</taxon>
        <taxon>Spermatophyta</taxon>
        <taxon>Magnoliopsida</taxon>
        <taxon>Ranunculales</taxon>
        <taxon>Circaeasteraceae</taxon>
        <taxon>Kingdonia</taxon>
    </lineage>
</organism>
<protein>
    <submittedName>
        <fullName evidence="2">Uncharacterized protein</fullName>
    </submittedName>
</protein>
<reference evidence="2 3" key="1">
    <citation type="journal article" date="2020" name="IScience">
        <title>Genome Sequencing of the Endangered Kingdonia uniflora (Circaeasteraceae, Ranunculales) Reveals Potential Mechanisms of Evolutionary Specialization.</title>
        <authorList>
            <person name="Sun Y."/>
            <person name="Deng T."/>
            <person name="Zhang A."/>
            <person name="Moore M.J."/>
            <person name="Landis J.B."/>
            <person name="Lin N."/>
            <person name="Zhang H."/>
            <person name="Zhang X."/>
            <person name="Huang J."/>
            <person name="Zhang X."/>
            <person name="Sun H."/>
            <person name="Wang H."/>
        </authorList>
    </citation>
    <scope>NUCLEOTIDE SEQUENCE [LARGE SCALE GENOMIC DNA]</scope>
    <source>
        <strain evidence="2">TB1705</strain>
        <tissue evidence="2">Leaf</tissue>
    </source>
</reference>
<keyword evidence="1" id="KW-0472">Membrane</keyword>
<gene>
    <name evidence="2" type="ORF">GIB67_026929</name>
</gene>
<dbReference type="PROSITE" id="PS51257">
    <property type="entry name" value="PROKAR_LIPOPROTEIN"/>
    <property type="match status" value="1"/>
</dbReference>
<name>A0A7J7P229_9MAGN</name>
<comment type="caution">
    <text evidence="2">The sequence shown here is derived from an EMBL/GenBank/DDBJ whole genome shotgun (WGS) entry which is preliminary data.</text>
</comment>
<dbReference type="Proteomes" id="UP000541444">
    <property type="component" value="Unassembled WGS sequence"/>
</dbReference>
<keyword evidence="3" id="KW-1185">Reference proteome</keyword>
<feature type="transmembrane region" description="Helical" evidence="1">
    <location>
        <begin position="20"/>
        <end position="42"/>
    </location>
</feature>
<evidence type="ECO:0000256" key="1">
    <source>
        <dbReference type="SAM" id="Phobius"/>
    </source>
</evidence>
<evidence type="ECO:0000313" key="3">
    <source>
        <dbReference type="Proteomes" id="UP000541444"/>
    </source>
</evidence>
<sequence>MWQKRSSRGMCQEWQLYSELLITMAFSIFVVTGCGYMLTMMLDTPLMLSQKLGENALTFLI</sequence>
<dbReference type="EMBL" id="JACGCM010000347">
    <property type="protein sequence ID" value="KAF6173234.1"/>
    <property type="molecule type" value="Genomic_DNA"/>
</dbReference>
<keyword evidence="1" id="KW-0812">Transmembrane</keyword>
<dbReference type="AlphaFoldDB" id="A0A7J7P229"/>
<accession>A0A7J7P229</accession>
<proteinExistence type="predicted"/>
<keyword evidence="1" id="KW-1133">Transmembrane helix</keyword>
<evidence type="ECO:0000313" key="2">
    <source>
        <dbReference type="EMBL" id="KAF6173234.1"/>
    </source>
</evidence>